<protein>
    <recommendedName>
        <fullName evidence="5">Pentacotripeptide-repeat region of PRORP domain-containing protein</fullName>
    </recommendedName>
</protein>
<accession>A0A1Z5JJK3</accession>
<dbReference type="AlphaFoldDB" id="A0A1Z5JJK3"/>
<keyword evidence="4" id="KW-1185">Reference proteome</keyword>
<feature type="chain" id="PRO_5012848611" description="Pentacotripeptide-repeat region of PRORP domain-containing protein" evidence="2">
    <location>
        <begin position="23"/>
        <end position="468"/>
    </location>
</feature>
<dbReference type="EMBL" id="BDSP01000074">
    <property type="protein sequence ID" value="GAX14022.1"/>
    <property type="molecule type" value="Genomic_DNA"/>
</dbReference>
<dbReference type="OrthoDB" id="185373at2759"/>
<dbReference type="InterPro" id="IPR011990">
    <property type="entry name" value="TPR-like_helical_dom_sf"/>
</dbReference>
<gene>
    <name evidence="3" type="ORF">FisN_5Lh056</name>
</gene>
<dbReference type="PANTHER" id="PTHR47447:SF15">
    <property type="entry name" value="OS02G0120000 PROTEIN"/>
    <property type="match status" value="1"/>
</dbReference>
<comment type="caution">
    <text evidence="3">The sequence shown here is derived from an EMBL/GenBank/DDBJ whole genome shotgun (WGS) entry which is preliminary data.</text>
</comment>
<evidence type="ECO:0000313" key="4">
    <source>
        <dbReference type="Proteomes" id="UP000198406"/>
    </source>
</evidence>
<dbReference type="InParanoid" id="A0A1Z5JJK3"/>
<keyword evidence="1" id="KW-0677">Repeat</keyword>
<name>A0A1Z5JJK3_FISSO</name>
<evidence type="ECO:0008006" key="5">
    <source>
        <dbReference type="Google" id="ProtNLM"/>
    </source>
</evidence>
<dbReference type="PANTHER" id="PTHR47447">
    <property type="entry name" value="OS03G0856100 PROTEIN"/>
    <property type="match status" value="1"/>
</dbReference>
<dbReference type="Gene3D" id="1.25.40.10">
    <property type="entry name" value="Tetratricopeptide repeat domain"/>
    <property type="match status" value="1"/>
</dbReference>
<organism evidence="3 4">
    <name type="scientific">Fistulifera solaris</name>
    <name type="common">Oleaginous diatom</name>
    <dbReference type="NCBI Taxonomy" id="1519565"/>
    <lineage>
        <taxon>Eukaryota</taxon>
        <taxon>Sar</taxon>
        <taxon>Stramenopiles</taxon>
        <taxon>Ochrophyta</taxon>
        <taxon>Bacillariophyta</taxon>
        <taxon>Bacillariophyceae</taxon>
        <taxon>Bacillariophycidae</taxon>
        <taxon>Naviculales</taxon>
        <taxon>Naviculaceae</taxon>
        <taxon>Fistulifera</taxon>
    </lineage>
</organism>
<feature type="signal peptide" evidence="2">
    <location>
        <begin position="1"/>
        <end position="22"/>
    </location>
</feature>
<evidence type="ECO:0000313" key="3">
    <source>
        <dbReference type="EMBL" id="GAX14022.1"/>
    </source>
</evidence>
<evidence type="ECO:0000256" key="1">
    <source>
        <dbReference type="ARBA" id="ARBA00022737"/>
    </source>
</evidence>
<reference evidence="3 4" key="1">
    <citation type="journal article" date="2015" name="Plant Cell">
        <title>Oil accumulation by the oleaginous diatom Fistulifera solaris as revealed by the genome and transcriptome.</title>
        <authorList>
            <person name="Tanaka T."/>
            <person name="Maeda Y."/>
            <person name="Veluchamy A."/>
            <person name="Tanaka M."/>
            <person name="Abida H."/>
            <person name="Marechal E."/>
            <person name="Bowler C."/>
            <person name="Muto M."/>
            <person name="Sunaga Y."/>
            <person name="Tanaka M."/>
            <person name="Yoshino T."/>
            <person name="Taniguchi T."/>
            <person name="Fukuda Y."/>
            <person name="Nemoto M."/>
            <person name="Matsumoto M."/>
            <person name="Wong P.S."/>
            <person name="Aburatani S."/>
            <person name="Fujibuchi W."/>
        </authorList>
    </citation>
    <scope>NUCLEOTIDE SEQUENCE [LARGE SCALE GENOMIC DNA]</scope>
    <source>
        <strain evidence="3 4">JPCC DA0580</strain>
    </source>
</reference>
<proteinExistence type="predicted"/>
<sequence length="468" mass="52776">MIQSKYVSLVIFLGSILPQIASFLVVPRHGRDVNFVRHTFLASSETKESQTDVKIVNQLKELARTTSRDSTAILQAAQIQQQTKSSAPEIIHLLLEIYAYSCDSSAAQKAQDLLETQSELEVSSIALVMEGWIRQENIEQVVALYEKYATVDNELILFHKVLKAYGRAGQAAKAYGLLQERVAQDKTVDQKAWIHVLRAHRSEPAIIEKMLGEMMTGFRRKELEDWLPTIEAYNVLLWAYRDDAEEAEKLLYELVAQSKEGNNIMKPNAESFYHLLQAFGRHKKPSAFKVENVLQLQKALGVECTPQCLQTAIYVISKSRDHNKAQKAKKYLEQLAEEGVNSNVYSNVLAACAYTSETAKPEDKLAAFEIAFNIFKKLTEGSEVETSSRPFVLMLRCCEKLMKNPEKRDVVVRSVFQKCCEAGVVSDQVLNALSKAASKSLQLQLLNGFVEDGFEVPSEWSRNLLNSR</sequence>
<keyword evidence="2" id="KW-0732">Signal</keyword>
<dbReference type="Proteomes" id="UP000198406">
    <property type="component" value="Unassembled WGS sequence"/>
</dbReference>
<evidence type="ECO:0000256" key="2">
    <source>
        <dbReference type="SAM" id="SignalP"/>
    </source>
</evidence>